<feature type="compositionally biased region" description="Basic and acidic residues" evidence="1">
    <location>
        <begin position="1"/>
        <end position="10"/>
    </location>
</feature>
<dbReference type="GO" id="GO:0036396">
    <property type="term" value="C:RNA N6-methyladenosine methyltransferase complex"/>
    <property type="evidence" value="ECO:0007669"/>
    <property type="project" value="TreeGrafter"/>
</dbReference>
<dbReference type="PANTHER" id="PTHR23185:SF0">
    <property type="entry name" value="PROTEIN VIRILIZER HOMOLOG"/>
    <property type="match status" value="1"/>
</dbReference>
<keyword evidence="3" id="KW-1185">Reference proteome</keyword>
<dbReference type="EMBL" id="CABPRJ010000949">
    <property type="protein sequence ID" value="VVC31411.1"/>
    <property type="molecule type" value="Genomic_DNA"/>
</dbReference>
<sequence>MKRKYDRENSSESDCSSLSSHSQLEYNCENELSKKGKELANTKTNIEDQIIQNTEIPKSHTVKVVLSTENDNENIPKSYCENDLSQQTCNVHKTELNNVDKSNVNKGDMLLEAISSDEDIAMNSEEDALNSDIGESYNEYTDDMIIKDFSPSIFEATPLRSIQDPSLSLFEFIHRKLGDDSKCDEVSELVDCLEYLLSKDIDINEKWIDMADRIVLILPKTLCHVLNIPEYCHKLFSLVNITLDFNCALKEHVSMTTLVIRHLKIGLKMIEALCHYNEDLSEHLIKHHQIHNKLINLFFVEHMSLSLKLNILRTLDSSLNGSEPIRLFLFDEVFDDLNGYSTLLKILSIHQRPRVCFLVTSILRKLHLYELLQKINDHTKILDLESELILQECLTEINTIYIKAPILMGCPKRFLQAHAQFELTPTLTHYDVYSTIYRLFDESSLINCITNLLDQPIIKHPLEQIILKLLQSLLNCDHGLRYLGCRHKEVNKLIKVLAKVNPEFKLVLIYKVKVLALVDYLNYFWECNLLHDFKLHQMDSVDILHDVFLLTQSSIGKSAVVHVLTMGDNLDVILNFFKYMEQSKSKTNDLHIMYAFDLMITIMENAEDVSYLKKYGSLIYELACKHIINDLIAWTLPAMKHTTFFHDDVSELCNIVKNNVDNCLHINKTLITTLRILKYLGISNDESVFDGVDDFVELKYKYITLQMYSYDMLGNLLTIVDKICDNYKQPSVNVWKLTSNKAKNIISIICPSMVLIRCMLTLLIQSRGNMFKDLSPIKILLKLYNLMHHVPECSVIREDAIKVIKDITKTFKAYVEIKIGSSVIGEVLAWTLSCPSLFYPGLVLLCKLLPPPLPIQTLRPLEDSVVTSLKSFRNTWVDHLSKLNIDLIDLITILGTSNLLLQPMLCLCVKISDLSISMCLFVAQSLLDVIINVDNNDSFNRYLDFLLQLCGNKKHIALKTGILQILNEEKTQENYEKLIQKICQNIKVDEHEHSILFIQCLCDNDKTLCNTYSEENLPEPSVLNKKFLNTILKALLSLFETCTQLSTLSLIMKTCIMIIQNDYGFYQFKIVLDSYPKPFYNVFNNILHKWNKSDYHCVSTLKNTIKLIDSCIRHKIHSKRLLYMNTNQIKGYLDWLNVPKDNHPISLLKEITQKDDSICYKHLIDLAEFLNNNQESIVELTEPQLPTVDYLAITFKDRHFYIVENIDKNYINPSNDLSSEALKNLEECSIEQVMAELPDFNIKDKINDLFKIEECIVQTEPIVHQQVEPVVIEKNEKDNNVNTSVISTMPIRHKVFSRLGTIQRSETFRYRLPNTSRPPSLHVDDFVAMETRSISARQPGFKLPIQPIQDLNIRLRERQMAYKHTYDLDKPFMFSPYKSHLSLHSWHAQVNAMAHLHANYHQTISSRQQTIISRHQTISSRHQTISSRHQTITSRHLELQRHSLVAEWNQLRIEAELRKKRTYSRR</sequence>
<proteinExistence type="predicted"/>
<protein>
    <recommendedName>
        <fullName evidence="4">Protein virilizer</fullName>
    </recommendedName>
</protein>
<organism evidence="2 3">
    <name type="scientific">Cinara cedri</name>
    <dbReference type="NCBI Taxonomy" id="506608"/>
    <lineage>
        <taxon>Eukaryota</taxon>
        <taxon>Metazoa</taxon>
        <taxon>Ecdysozoa</taxon>
        <taxon>Arthropoda</taxon>
        <taxon>Hexapoda</taxon>
        <taxon>Insecta</taxon>
        <taxon>Pterygota</taxon>
        <taxon>Neoptera</taxon>
        <taxon>Paraneoptera</taxon>
        <taxon>Hemiptera</taxon>
        <taxon>Sternorrhyncha</taxon>
        <taxon>Aphidomorpha</taxon>
        <taxon>Aphidoidea</taxon>
        <taxon>Aphididae</taxon>
        <taxon>Lachninae</taxon>
        <taxon>Cinara</taxon>
    </lineage>
</organism>
<dbReference type="PANTHER" id="PTHR23185">
    <property type="entry name" value="PROTEIN VIRILIZER HOMOLOG"/>
    <property type="match status" value="1"/>
</dbReference>
<name>A0A5E4MNJ6_9HEMI</name>
<evidence type="ECO:0008006" key="4">
    <source>
        <dbReference type="Google" id="ProtNLM"/>
    </source>
</evidence>
<evidence type="ECO:0000256" key="1">
    <source>
        <dbReference type="SAM" id="MobiDB-lite"/>
    </source>
</evidence>
<accession>A0A5E4MNJ6</accession>
<dbReference type="Proteomes" id="UP000325440">
    <property type="component" value="Unassembled WGS sequence"/>
</dbReference>
<dbReference type="OrthoDB" id="2011702at2759"/>
<gene>
    <name evidence="2" type="ORF">CINCED_3A018405</name>
</gene>
<evidence type="ECO:0000313" key="2">
    <source>
        <dbReference type="EMBL" id="VVC31411.1"/>
    </source>
</evidence>
<dbReference type="InterPro" id="IPR026736">
    <property type="entry name" value="Virilizer"/>
</dbReference>
<dbReference type="GO" id="GO:0003723">
    <property type="term" value="F:RNA binding"/>
    <property type="evidence" value="ECO:0007669"/>
    <property type="project" value="TreeGrafter"/>
</dbReference>
<evidence type="ECO:0000313" key="3">
    <source>
        <dbReference type="Proteomes" id="UP000325440"/>
    </source>
</evidence>
<feature type="region of interest" description="Disordered" evidence="1">
    <location>
        <begin position="1"/>
        <end position="20"/>
    </location>
</feature>
<reference evidence="2 3" key="1">
    <citation type="submission" date="2019-08" db="EMBL/GenBank/DDBJ databases">
        <authorList>
            <person name="Alioto T."/>
            <person name="Alioto T."/>
            <person name="Gomez Garrido J."/>
        </authorList>
    </citation>
    <scope>NUCLEOTIDE SEQUENCE [LARGE SCALE GENOMIC DNA]</scope>
</reference>